<accession>J3JGH8</accession>
<organism evidence="3 4">
    <name type="scientific">Halogranum salarium B-1</name>
    <dbReference type="NCBI Taxonomy" id="1210908"/>
    <lineage>
        <taxon>Archaea</taxon>
        <taxon>Methanobacteriati</taxon>
        <taxon>Methanobacteriota</taxon>
        <taxon>Stenosarchaea group</taxon>
        <taxon>Halobacteria</taxon>
        <taxon>Halobacteriales</taxon>
        <taxon>Haloferacaceae</taxon>
    </lineage>
</organism>
<dbReference type="AlphaFoldDB" id="J3JGH8"/>
<protein>
    <recommendedName>
        <fullName evidence="2">DUF7527 domain-containing protein</fullName>
    </recommendedName>
</protein>
<feature type="compositionally biased region" description="Polar residues" evidence="1">
    <location>
        <begin position="404"/>
        <end position="421"/>
    </location>
</feature>
<reference evidence="3 4" key="1">
    <citation type="journal article" date="2012" name="J. Bacteriol.">
        <title>Draft Genome Sequence of the Extremely Halophilic Archaeon Halogranum salarium B-1T.</title>
        <authorList>
            <person name="Kim K.K."/>
            <person name="Lee K.C."/>
            <person name="Lee J.S."/>
        </authorList>
    </citation>
    <scope>NUCLEOTIDE SEQUENCE [LARGE SCALE GENOMIC DNA]</scope>
    <source>
        <strain evidence="3 4">B-1</strain>
    </source>
</reference>
<dbReference type="EMBL" id="ALJD01000003">
    <property type="protein sequence ID" value="EJN60139.1"/>
    <property type="molecule type" value="Genomic_DNA"/>
</dbReference>
<dbReference type="Pfam" id="PF24371">
    <property type="entry name" value="DUF7527"/>
    <property type="match status" value="1"/>
</dbReference>
<feature type="compositionally biased region" description="Basic and acidic residues" evidence="1">
    <location>
        <begin position="480"/>
        <end position="492"/>
    </location>
</feature>
<feature type="compositionally biased region" description="Acidic residues" evidence="1">
    <location>
        <begin position="327"/>
        <end position="340"/>
    </location>
</feature>
<feature type="domain" description="DUF7527" evidence="2">
    <location>
        <begin position="555"/>
        <end position="794"/>
    </location>
</feature>
<dbReference type="Gene3D" id="1.10.287.1490">
    <property type="match status" value="1"/>
</dbReference>
<sequence>MDSDIIDVVAEWESTPVSDGYAGLHDLADREFTGAVSEGSVWAFVLNGKVVGVFDGGIEAFEDADATAYHAPDPALPLLYAMQAGENETRAKYYSNDTSLSSADATLSSGNFTGYIELSENVLSGDYYVVYYGGKSMSVAYVGNNRKLLAGDEAFERANDEVGIYHVKEASVDIVEIPPVPDTPEPTESPEQDDTAATSTVVADADTPESENETADEHETDESAERDELGERGEHGEHDERHESDPTDGEPTAAATPDATTTAAVDHEGDEAAESPVDDRPGADVSEKPRADADHAEPVSTADSADSAADVPGTDETTTEPVPDAGPAEEEAVEASDEPEPVERTDATEVAETPAPSPQERAGAQPGSSADASEQATSAAASADVFSEEAEWREATSIPALDPKNSQDPQKSQKRQSPGQYTSTDTDSTDRNRPNASESASASSGQNAVRQQRRRQPPQRHRETDQSESSETSDGPQRADVARLEQRLRATTEQKQALETAQERLTAERDEYREEVDRLQTRVSELESEVDRLEGELQETRAGSAAGTSTPSETMSADTALDGTNLFVRYGTKSGGTLEKAHAGESGREEVNQNLRLEHHTGFETEGLAVDGEAYETFLHGSIKYGFVRWVVEDLLYEIRETGNQGNLDELFDAIPKVDRAELHGDVTLKYTEDGEEHREQQSFDVVLRDRMGNPLIVANLNGSRDPATEGMMTSLVENTNRLRESNESLGAAFLVTASYFDPGALETAADATGGGLLSRGRRKSFVKLSRKQGFHLCLVETRNGDFHLNVPEL</sequence>
<dbReference type="Proteomes" id="UP000007813">
    <property type="component" value="Unassembled WGS sequence"/>
</dbReference>
<dbReference type="OrthoDB" id="157503at2157"/>
<dbReference type="InterPro" id="IPR055949">
    <property type="entry name" value="DUF7527"/>
</dbReference>
<feature type="compositionally biased region" description="Low complexity" evidence="1">
    <location>
        <begin position="249"/>
        <end position="264"/>
    </location>
</feature>
<feature type="compositionally biased region" description="Basic and acidic residues" evidence="1">
    <location>
        <begin position="529"/>
        <end position="539"/>
    </location>
</feature>
<feature type="region of interest" description="Disordered" evidence="1">
    <location>
        <begin position="175"/>
        <end position="557"/>
    </location>
</feature>
<feature type="compositionally biased region" description="Low complexity" evidence="1">
    <location>
        <begin position="300"/>
        <end position="310"/>
    </location>
</feature>
<dbReference type="eggNOG" id="arCOG03730">
    <property type="taxonomic scope" value="Archaea"/>
</dbReference>
<feature type="compositionally biased region" description="Basic and acidic residues" evidence="1">
    <location>
        <begin position="501"/>
        <end position="520"/>
    </location>
</feature>
<evidence type="ECO:0000256" key="1">
    <source>
        <dbReference type="SAM" id="MobiDB-lite"/>
    </source>
</evidence>
<name>J3JGH8_9EURY</name>
<feature type="compositionally biased region" description="Basic and acidic residues" evidence="1">
    <location>
        <begin position="215"/>
        <end position="245"/>
    </location>
</feature>
<feature type="compositionally biased region" description="Polar residues" evidence="1">
    <location>
        <begin position="546"/>
        <end position="557"/>
    </location>
</feature>
<gene>
    <name evidence="3" type="ORF">HSB1_07420</name>
</gene>
<proteinExistence type="predicted"/>
<evidence type="ECO:0000259" key="2">
    <source>
        <dbReference type="Pfam" id="PF24371"/>
    </source>
</evidence>
<dbReference type="PATRIC" id="fig|1210908.3.peg.701"/>
<feature type="compositionally biased region" description="Low complexity" evidence="1">
    <location>
        <begin position="195"/>
        <end position="205"/>
    </location>
</feature>
<feature type="compositionally biased region" description="Polar residues" evidence="1">
    <location>
        <begin position="434"/>
        <end position="449"/>
    </location>
</feature>
<dbReference type="RefSeq" id="WP_009365852.1">
    <property type="nucleotide sequence ID" value="NZ_ALJD01000003.1"/>
</dbReference>
<evidence type="ECO:0000313" key="3">
    <source>
        <dbReference type="EMBL" id="EJN60139.1"/>
    </source>
</evidence>
<comment type="caution">
    <text evidence="3">The sequence shown here is derived from an EMBL/GenBank/DDBJ whole genome shotgun (WGS) entry which is preliminary data.</text>
</comment>
<evidence type="ECO:0000313" key="4">
    <source>
        <dbReference type="Proteomes" id="UP000007813"/>
    </source>
</evidence>
<feature type="compositionally biased region" description="Basic and acidic residues" evidence="1">
    <location>
        <begin position="277"/>
        <end position="297"/>
    </location>
</feature>
<feature type="compositionally biased region" description="Low complexity" evidence="1">
    <location>
        <begin position="368"/>
        <end position="383"/>
    </location>
</feature>